<dbReference type="AlphaFoldDB" id="A0A9N9IKK1"/>
<dbReference type="EMBL" id="CAJVPY010013553">
    <property type="protein sequence ID" value="CAG8741201.1"/>
    <property type="molecule type" value="Genomic_DNA"/>
</dbReference>
<name>A0A9N9IKK1_9GLOM</name>
<reference evidence="1" key="1">
    <citation type="submission" date="2021-06" db="EMBL/GenBank/DDBJ databases">
        <authorList>
            <person name="Kallberg Y."/>
            <person name="Tangrot J."/>
            <person name="Rosling A."/>
        </authorList>
    </citation>
    <scope>NUCLEOTIDE SEQUENCE</scope>
    <source>
        <strain evidence="1">MA453B</strain>
    </source>
</reference>
<sequence length="90" mass="10583">ESDNGIETDYKLDPQIESLIQNNYQYLENFSESESELSDLHLDDLAYTHKQKKGKFKSVDDFQATIQANHQEFLNNNSKRIHDSEEYLIN</sequence>
<evidence type="ECO:0000313" key="1">
    <source>
        <dbReference type="EMBL" id="CAG8741201.1"/>
    </source>
</evidence>
<proteinExistence type="predicted"/>
<dbReference type="Proteomes" id="UP000789405">
    <property type="component" value="Unassembled WGS sequence"/>
</dbReference>
<protein>
    <submittedName>
        <fullName evidence="1">14520_t:CDS:1</fullName>
    </submittedName>
</protein>
<organism evidence="1 2">
    <name type="scientific">Dentiscutata erythropus</name>
    <dbReference type="NCBI Taxonomy" id="1348616"/>
    <lineage>
        <taxon>Eukaryota</taxon>
        <taxon>Fungi</taxon>
        <taxon>Fungi incertae sedis</taxon>
        <taxon>Mucoromycota</taxon>
        <taxon>Glomeromycotina</taxon>
        <taxon>Glomeromycetes</taxon>
        <taxon>Diversisporales</taxon>
        <taxon>Gigasporaceae</taxon>
        <taxon>Dentiscutata</taxon>
    </lineage>
</organism>
<comment type="caution">
    <text evidence="1">The sequence shown here is derived from an EMBL/GenBank/DDBJ whole genome shotgun (WGS) entry which is preliminary data.</text>
</comment>
<keyword evidence="2" id="KW-1185">Reference proteome</keyword>
<gene>
    <name evidence="1" type="ORF">DERYTH_LOCUS16019</name>
</gene>
<accession>A0A9N9IKK1</accession>
<evidence type="ECO:0000313" key="2">
    <source>
        <dbReference type="Proteomes" id="UP000789405"/>
    </source>
</evidence>
<feature type="non-terminal residue" evidence="1">
    <location>
        <position position="90"/>
    </location>
</feature>